<keyword evidence="3" id="KW-1185">Reference proteome</keyword>
<evidence type="ECO:0000313" key="3">
    <source>
        <dbReference type="Proteomes" id="UP001325479"/>
    </source>
</evidence>
<organism evidence="2 3">
    <name type="scientific">Paraburkholderia kururiensis</name>
    <dbReference type="NCBI Taxonomy" id="984307"/>
    <lineage>
        <taxon>Bacteria</taxon>
        <taxon>Pseudomonadati</taxon>
        <taxon>Pseudomonadota</taxon>
        <taxon>Betaproteobacteria</taxon>
        <taxon>Burkholderiales</taxon>
        <taxon>Burkholderiaceae</taxon>
        <taxon>Paraburkholderia</taxon>
    </lineage>
</organism>
<reference evidence="2 3" key="1">
    <citation type="submission" date="2023-12" db="EMBL/GenBank/DDBJ databases">
        <title>Genome sequencing and assembly of bacterial species from a model synthetic community.</title>
        <authorList>
            <person name="Hogle S.L."/>
        </authorList>
    </citation>
    <scope>NUCLEOTIDE SEQUENCE [LARGE SCALE GENOMIC DNA]</scope>
    <source>
        <strain evidence="2 3">HAMBI 2494</strain>
    </source>
</reference>
<accession>A0ABZ0WUP4</accession>
<dbReference type="SUPFAM" id="SSF159594">
    <property type="entry name" value="XCC0632-like"/>
    <property type="match status" value="1"/>
</dbReference>
<dbReference type="EMBL" id="CP139965">
    <property type="protein sequence ID" value="WQD81041.1"/>
    <property type="molecule type" value="Genomic_DNA"/>
</dbReference>
<evidence type="ECO:0000259" key="1">
    <source>
        <dbReference type="Pfam" id="PF03886"/>
    </source>
</evidence>
<dbReference type="Pfam" id="PF03886">
    <property type="entry name" value="ABC_trans_aux"/>
    <property type="match status" value="1"/>
</dbReference>
<gene>
    <name evidence="2" type="ORF">U0042_16250</name>
</gene>
<dbReference type="Proteomes" id="UP001325479">
    <property type="component" value="Chromosome"/>
</dbReference>
<dbReference type="Gene3D" id="3.40.50.10610">
    <property type="entry name" value="ABC-type transport auxiliary lipoprotein component"/>
    <property type="match status" value="1"/>
</dbReference>
<feature type="domain" description="ABC-type transport auxiliary lipoprotein component" evidence="1">
    <location>
        <begin position="30"/>
        <end position="181"/>
    </location>
</feature>
<dbReference type="InterPro" id="IPR005586">
    <property type="entry name" value="ABC_trans_aux"/>
</dbReference>
<proteinExistence type="predicted"/>
<name>A0ABZ0WUP4_9BURK</name>
<protein>
    <submittedName>
        <fullName evidence="2">PqiC family protein</fullName>
    </submittedName>
</protein>
<evidence type="ECO:0000313" key="2">
    <source>
        <dbReference type="EMBL" id="WQD81041.1"/>
    </source>
</evidence>
<sequence length="261" mass="25934">MLATLAACSSSPPSRFYTLSAATDAGAGTAQRTTAPAANPALLIEVAPVDMPSQVARNQLVVQKDANEVSVLEEQRWASLPGDEVRRALSGDLAQRLGTIDVYGAPYPEGVPVYRVSVNVHRFESWPGSHALIDAVWSVRPVGSRAVMTCRSVASVPVASGYDALVDGHRRAVQAIAAAIAGGVQSLAALPRAADMGTGTGTGATASAGAGKSASRATAARTASAAGTSAASAAPLVPCPATAMSPVAASVGSSAAVGSGS</sequence>